<dbReference type="Pfam" id="PF11373">
    <property type="entry name" value="DUF3175"/>
    <property type="match status" value="1"/>
</dbReference>
<dbReference type="EMBL" id="BSUK01000001">
    <property type="protein sequence ID" value="GMA22466.1"/>
    <property type="molecule type" value="Genomic_DNA"/>
</dbReference>
<dbReference type="RefSeq" id="WP_284291478.1">
    <property type="nucleotide sequence ID" value="NZ_BSUK01000001.1"/>
</dbReference>
<dbReference type="Proteomes" id="UP001157091">
    <property type="component" value="Unassembled WGS sequence"/>
</dbReference>
<keyword evidence="2" id="KW-1185">Reference proteome</keyword>
<organism evidence="1 2">
    <name type="scientific">Luteimicrobium album</name>
    <dbReference type="NCBI Taxonomy" id="1054550"/>
    <lineage>
        <taxon>Bacteria</taxon>
        <taxon>Bacillati</taxon>
        <taxon>Actinomycetota</taxon>
        <taxon>Actinomycetes</taxon>
        <taxon>Micrococcales</taxon>
        <taxon>Luteimicrobium</taxon>
    </lineage>
</organism>
<protein>
    <recommendedName>
        <fullName evidence="3">DUF3175 domain-containing protein</fullName>
    </recommendedName>
</protein>
<evidence type="ECO:0008006" key="3">
    <source>
        <dbReference type="Google" id="ProtNLM"/>
    </source>
</evidence>
<comment type="caution">
    <text evidence="1">The sequence shown here is derived from an EMBL/GenBank/DDBJ whole genome shotgun (WGS) entry which is preliminary data.</text>
</comment>
<proteinExistence type="predicted"/>
<name>A0ABQ6HVE2_9MICO</name>
<evidence type="ECO:0000313" key="2">
    <source>
        <dbReference type="Proteomes" id="UP001157091"/>
    </source>
</evidence>
<evidence type="ECO:0000313" key="1">
    <source>
        <dbReference type="EMBL" id="GMA22466.1"/>
    </source>
</evidence>
<sequence length="97" mass="11123">MPKRGSDDDGRWSQDVTEHSDALDLDEGVFTWKDPKRIARSLRDSAEASGRRKSSPYRSAMSMLTFYVNRAGKDLDAEQREVLERAKDELRALYGKE</sequence>
<accession>A0ABQ6HVE2</accession>
<gene>
    <name evidence="1" type="ORF">GCM10025864_02250</name>
</gene>
<reference evidence="2" key="1">
    <citation type="journal article" date="2019" name="Int. J. Syst. Evol. Microbiol.">
        <title>The Global Catalogue of Microorganisms (GCM) 10K type strain sequencing project: providing services to taxonomists for standard genome sequencing and annotation.</title>
        <authorList>
            <consortium name="The Broad Institute Genomics Platform"/>
            <consortium name="The Broad Institute Genome Sequencing Center for Infectious Disease"/>
            <person name="Wu L."/>
            <person name="Ma J."/>
        </authorList>
    </citation>
    <scope>NUCLEOTIDE SEQUENCE [LARGE SCALE GENOMIC DNA]</scope>
    <source>
        <strain evidence="2">NBRC 106348</strain>
    </source>
</reference>
<dbReference type="InterPro" id="IPR021513">
    <property type="entry name" value="Phage_RSL1_Orf186"/>
</dbReference>